<feature type="compositionally biased region" description="Basic and acidic residues" evidence="1">
    <location>
        <begin position="32"/>
        <end position="62"/>
    </location>
</feature>
<dbReference type="Proteomes" id="UP000688137">
    <property type="component" value="Unassembled WGS sequence"/>
</dbReference>
<evidence type="ECO:0000313" key="2">
    <source>
        <dbReference type="EMBL" id="CAD8074677.1"/>
    </source>
</evidence>
<name>A0A8S1M3V1_PARPR</name>
<gene>
    <name evidence="2" type="ORF">PPRIM_AZ9-3.1.T0530095</name>
</gene>
<sequence length="172" mass="20428">MKQQRDSLFFQSQLYVAELSEPLTILQFLGKDENESQKQSSHHDKLEISNKSDKKENSNKIHRETKKNPYGSGWANKVLEKQFGVHLQQIAQRTGPKWIIKKLKPVEANDKKEFEHPRLMKDFLSQEKKIRQTASKSYRKRIEKNVQEQKQSFNEIPLFDPNFQINLQQYNL</sequence>
<dbReference type="EMBL" id="CAJJDM010000053">
    <property type="protein sequence ID" value="CAD8074677.1"/>
    <property type="molecule type" value="Genomic_DNA"/>
</dbReference>
<protein>
    <submittedName>
        <fullName evidence="2">Uncharacterized protein</fullName>
    </submittedName>
</protein>
<reference evidence="2" key="1">
    <citation type="submission" date="2021-01" db="EMBL/GenBank/DDBJ databases">
        <authorList>
            <consortium name="Genoscope - CEA"/>
            <person name="William W."/>
        </authorList>
    </citation>
    <scope>NUCLEOTIDE SEQUENCE</scope>
</reference>
<dbReference type="OMA" id="ANDQKEF"/>
<evidence type="ECO:0000313" key="3">
    <source>
        <dbReference type="Proteomes" id="UP000688137"/>
    </source>
</evidence>
<feature type="region of interest" description="Disordered" evidence="1">
    <location>
        <begin position="32"/>
        <end position="73"/>
    </location>
</feature>
<evidence type="ECO:0000256" key="1">
    <source>
        <dbReference type="SAM" id="MobiDB-lite"/>
    </source>
</evidence>
<proteinExistence type="predicted"/>
<dbReference type="AlphaFoldDB" id="A0A8S1M3V1"/>
<accession>A0A8S1M3V1</accession>
<organism evidence="2 3">
    <name type="scientific">Paramecium primaurelia</name>
    <dbReference type="NCBI Taxonomy" id="5886"/>
    <lineage>
        <taxon>Eukaryota</taxon>
        <taxon>Sar</taxon>
        <taxon>Alveolata</taxon>
        <taxon>Ciliophora</taxon>
        <taxon>Intramacronucleata</taxon>
        <taxon>Oligohymenophorea</taxon>
        <taxon>Peniculida</taxon>
        <taxon>Parameciidae</taxon>
        <taxon>Paramecium</taxon>
    </lineage>
</organism>
<keyword evidence="3" id="KW-1185">Reference proteome</keyword>
<comment type="caution">
    <text evidence="2">The sequence shown here is derived from an EMBL/GenBank/DDBJ whole genome shotgun (WGS) entry which is preliminary data.</text>
</comment>